<dbReference type="SUPFAM" id="SSF48452">
    <property type="entry name" value="TPR-like"/>
    <property type="match status" value="1"/>
</dbReference>
<accession>A0A921SUT5</accession>
<evidence type="ECO:0000256" key="2">
    <source>
        <dbReference type="ARBA" id="ARBA00006275"/>
    </source>
</evidence>
<keyword evidence="4" id="KW-0472">Membrane</keyword>
<reference evidence="9" key="1">
    <citation type="journal article" date="2021" name="PeerJ">
        <title>Extensive microbial diversity within the chicken gut microbiome revealed by metagenomics and culture.</title>
        <authorList>
            <person name="Gilroy R."/>
            <person name="Ravi A."/>
            <person name="Getino M."/>
            <person name="Pursley I."/>
            <person name="Horton D.L."/>
            <person name="Alikhan N.F."/>
            <person name="Baker D."/>
            <person name="Gharbi K."/>
            <person name="Hall N."/>
            <person name="Watson M."/>
            <person name="Adriaenssens E.M."/>
            <person name="Foster-Nyarko E."/>
            <person name="Jarju S."/>
            <person name="Secka A."/>
            <person name="Antonio M."/>
            <person name="Oren A."/>
            <person name="Chaudhuri R.R."/>
            <person name="La Ragione R."/>
            <person name="Hildebrand F."/>
            <person name="Pallen M.J."/>
        </authorList>
    </citation>
    <scope>NUCLEOTIDE SEQUENCE</scope>
    <source>
        <strain evidence="9">CHK121-7720</strain>
    </source>
</reference>
<name>A0A921SUT5_9BACT</name>
<dbReference type="EMBL" id="DYUD01000014">
    <property type="protein sequence ID" value="HJG88642.1"/>
    <property type="molecule type" value="Genomic_DNA"/>
</dbReference>
<evidence type="ECO:0000313" key="10">
    <source>
        <dbReference type="Proteomes" id="UP000757103"/>
    </source>
</evidence>
<evidence type="ECO:0000259" key="8">
    <source>
        <dbReference type="Pfam" id="PF14322"/>
    </source>
</evidence>
<comment type="caution">
    <text evidence="9">The sequence shown here is derived from an EMBL/GenBank/DDBJ whole genome shotgun (WGS) entry which is preliminary data.</text>
</comment>
<gene>
    <name evidence="9" type="ORF">K8U91_04085</name>
</gene>
<feature type="signal peptide" evidence="6">
    <location>
        <begin position="1"/>
        <end position="22"/>
    </location>
</feature>
<dbReference type="InterPro" id="IPR012944">
    <property type="entry name" value="SusD_RagB_dom"/>
</dbReference>
<comment type="similarity">
    <text evidence="2">Belongs to the SusD family.</text>
</comment>
<dbReference type="Proteomes" id="UP000757103">
    <property type="component" value="Unassembled WGS sequence"/>
</dbReference>
<evidence type="ECO:0000256" key="3">
    <source>
        <dbReference type="ARBA" id="ARBA00022729"/>
    </source>
</evidence>
<feature type="domain" description="SusD-like N-terminal" evidence="8">
    <location>
        <begin position="96"/>
        <end position="229"/>
    </location>
</feature>
<dbReference type="Pfam" id="PF14322">
    <property type="entry name" value="SusD-like_3"/>
    <property type="match status" value="1"/>
</dbReference>
<reference evidence="9" key="2">
    <citation type="submission" date="2021-09" db="EMBL/GenBank/DDBJ databases">
        <authorList>
            <person name="Gilroy R."/>
        </authorList>
    </citation>
    <scope>NUCLEOTIDE SEQUENCE</scope>
    <source>
        <strain evidence="9">CHK121-7720</strain>
    </source>
</reference>
<proteinExistence type="inferred from homology"/>
<evidence type="ECO:0000256" key="6">
    <source>
        <dbReference type="SAM" id="SignalP"/>
    </source>
</evidence>
<keyword evidence="5" id="KW-0998">Cell outer membrane</keyword>
<dbReference type="GO" id="GO:0009279">
    <property type="term" value="C:cell outer membrane"/>
    <property type="evidence" value="ECO:0007669"/>
    <property type="project" value="UniProtKB-SubCell"/>
</dbReference>
<evidence type="ECO:0000256" key="5">
    <source>
        <dbReference type="ARBA" id="ARBA00023237"/>
    </source>
</evidence>
<protein>
    <submittedName>
        <fullName evidence="9">RagB/SusD family nutrient uptake outer membrane protein</fullName>
    </submittedName>
</protein>
<feature type="domain" description="RagB/SusD" evidence="7">
    <location>
        <begin position="329"/>
        <end position="617"/>
    </location>
</feature>
<sequence>MKRFITKILLGALLITSYTSCSDFFNNEPDNIETLDNVFAHREGTLKFLSNIYSYIRPPYRWSNETLWAGVSDEIDVTYADYEISKINLGMLAPDREGLYYGNLWSHYYPGIRAATLFMNRVNENVELSQEEIDQYHDEARALRAWFYFCLIRQYGPVPILSDQLIDGDATVEEMNMSRATISTCFNYVINELTEVIENGKLLNSNASMSNLDYGRFTKLTCMAIRARALLYAASDLYNRDKTTPLFRELKNNDGTYLMDYTNNGATERWQKAADAALEIITTSGLQLHYSKNRDAYESYREVFMEDWNDEIIYAIPDGSFWEMDLASTPHGFNGWNGWGVTQEMVDAYFMANGEAPILGYNADGSPIINPKSGYSESGFSTSSGDNGHTESGTYLMYCGREPRFYASITFENMKWISKVNHSGEKVHFYYGGNAGRTLTETRNYCQTGYLCAKFLNPNTNVATGNNDPHAAVVFRLGEVYLNYVEALNEVNYTTNLSTILFYLNQIRERAGIPGYGEQGLAVPANQEEMREAIRRERRVELAFEEARYFDCCRWAIAHKYFDGPKHGMNVNDPAGESAFFKRTVFETRVFPERNILWPIPLSDIYKASKLVQNPDWSTVSSTDMEE</sequence>
<dbReference type="AlphaFoldDB" id="A0A921SUT5"/>
<comment type="subcellular location">
    <subcellularLocation>
        <location evidence="1">Cell outer membrane</location>
    </subcellularLocation>
</comment>
<dbReference type="InterPro" id="IPR011990">
    <property type="entry name" value="TPR-like_helical_dom_sf"/>
</dbReference>
<dbReference type="Pfam" id="PF07980">
    <property type="entry name" value="SusD_RagB"/>
    <property type="match status" value="1"/>
</dbReference>
<feature type="chain" id="PRO_5037218612" evidence="6">
    <location>
        <begin position="23"/>
        <end position="627"/>
    </location>
</feature>
<evidence type="ECO:0000313" key="9">
    <source>
        <dbReference type="EMBL" id="HJG88642.1"/>
    </source>
</evidence>
<dbReference type="Gene3D" id="1.25.40.390">
    <property type="match status" value="1"/>
</dbReference>
<dbReference type="InterPro" id="IPR033985">
    <property type="entry name" value="SusD-like_N"/>
</dbReference>
<keyword evidence="3 6" id="KW-0732">Signal</keyword>
<evidence type="ECO:0000259" key="7">
    <source>
        <dbReference type="Pfam" id="PF07980"/>
    </source>
</evidence>
<dbReference type="RefSeq" id="WP_273305694.1">
    <property type="nucleotide sequence ID" value="NZ_DYUD01000014.1"/>
</dbReference>
<organism evidence="9 10">
    <name type="scientific">Barnesiella viscericola</name>
    <dbReference type="NCBI Taxonomy" id="397865"/>
    <lineage>
        <taxon>Bacteria</taxon>
        <taxon>Pseudomonadati</taxon>
        <taxon>Bacteroidota</taxon>
        <taxon>Bacteroidia</taxon>
        <taxon>Bacteroidales</taxon>
        <taxon>Barnesiellaceae</taxon>
        <taxon>Barnesiella</taxon>
    </lineage>
</organism>
<evidence type="ECO:0000256" key="4">
    <source>
        <dbReference type="ARBA" id="ARBA00023136"/>
    </source>
</evidence>
<evidence type="ECO:0000256" key="1">
    <source>
        <dbReference type="ARBA" id="ARBA00004442"/>
    </source>
</evidence>